<keyword evidence="3" id="KW-0472">Membrane</keyword>
<feature type="chain" id="PRO_5045178271" description="Lipoprotein" evidence="8">
    <location>
        <begin position="20"/>
        <end position="67"/>
    </location>
</feature>
<evidence type="ECO:0000256" key="1">
    <source>
        <dbReference type="ARBA" id="ARBA00004459"/>
    </source>
</evidence>
<keyword evidence="2 8" id="KW-0732">Signal</keyword>
<evidence type="ECO:0000313" key="9">
    <source>
        <dbReference type="EMBL" id="MES1929260.1"/>
    </source>
</evidence>
<dbReference type="NCBIfam" id="NF047847">
    <property type="entry name" value="SS_mature_LptM"/>
    <property type="match status" value="1"/>
</dbReference>
<dbReference type="PROSITE" id="PS51257">
    <property type="entry name" value="PROKAR_LIPOPROTEIN"/>
    <property type="match status" value="1"/>
</dbReference>
<proteinExistence type="predicted"/>
<dbReference type="RefSeq" id="WP_353110752.1">
    <property type="nucleotide sequence ID" value="NZ_APND01000002.1"/>
</dbReference>
<keyword evidence="10" id="KW-1185">Reference proteome</keyword>
<evidence type="ECO:0000256" key="6">
    <source>
        <dbReference type="ARBA" id="ARBA00023288"/>
    </source>
</evidence>
<dbReference type="Pfam" id="PF13627">
    <property type="entry name" value="LptM_cons"/>
    <property type="match status" value="1"/>
</dbReference>
<feature type="region of interest" description="Disordered" evidence="7">
    <location>
        <begin position="27"/>
        <end position="67"/>
    </location>
</feature>
<gene>
    <name evidence="9" type="ORF">SADO_08387</name>
</gene>
<keyword evidence="4" id="KW-0564">Palmitate</keyword>
<evidence type="ECO:0000256" key="8">
    <source>
        <dbReference type="SAM" id="SignalP"/>
    </source>
</evidence>
<sequence>MKAFSSALFLALFSVLLLAGCGQKGPLYLPGNAPESQTDGPFGLDEDQNDEQSSTPDQAADEDSNAQ</sequence>
<dbReference type="EMBL" id="APND01000002">
    <property type="protein sequence ID" value="MES1929260.1"/>
    <property type="molecule type" value="Genomic_DNA"/>
</dbReference>
<evidence type="ECO:0000256" key="3">
    <source>
        <dbReference type="ARBA" id="ARBA00023136"/>
    </source>
</evidence>
<comment type="caution">
    <text evidence="9">The sequence shown here is derived from an EMBL/GenBank/DDBJ whole genome shotgun (WGS) entry which is preliminary data.</text>
</comment>
<name>A0ABV2B045_9GAMM</name>
<dbReference type="Proteomes" id="UP001460888">
    <property type="component" value="Unassembled WGS sequence"/>
</dbReference>
<protein>
    <recommendedName>
        <fullName evidence="11">Lipoprotein</fullName>
    </recommendedName>
</protein>
<keyword evidence="6" id="KW-0449">Lipoprotein</keyword>
<organism evidence="9 10">
    <name type="scientific">Salinisphaera dokdonensis CL-ES53</name>
    <dbReference type="NCBI Taxonomy" id="1304272"/>
    <lineage>
        <taxon>Bacteria</taxon>
        <taxon>Pseudomonadati</taxon>
        <taxon>Pseudomonadota</taxon>
        <taxon>Gammaproteobacteria</taxon>
        <taxon>Salinisphaerales</taxon>
        <taxon>Salinisphaeraceae</taxon>
        <taxon>Salinisphaera</taxon>
    </lineage>
</organism>
<evidence type="ECO:0000313" key="10">
    <source>
        <dbReference type="Proteomes" id="UP001460888"/>
    </source>
</evidence>
<keyword evidence="5" id="KW-0998">Cell outer membrane</keyword>
<evidence type="ECO:0008006" key="11">
    <source>
        <dbReference type="Google" id="ProtNLM"/>
    </source>
</evidence>
<evidence type="ECO:0000256" key="5">
    <source>
        <dbReference type="ARBA" id="ARBA00023237"/>
    </source>
</evidence>
<accession>A0ABV2B045</accession>
<reference evidence="9 10" key="1">
    <citation type="submission" date="2013-03" db="EMBL/GenBank/DDBJ databases">
        <title>Salinisphaera dokdonensis CL-ES53 Genome Sequencing.</title>
        <authorList>
            <person name="Li C."/>
            <person name="Lai Q."/>
            <person name="Shao Z."/>
        </authorList>
    </citation>
    <scope>NUCLEOTIDE SEQUENCE [LARGE SCALE GENOMIC DNA]</scope>
    <source>
        <strain evidence="9 10">CL-ES53</strain>
    </source>
</reference>
<dbReference type="InterPro" id="IPR032831">
    <property type="entry name" value="LptM_cons"/>
</dbReference>
<comment type="subcellular location">
    <subcellularLocation>
        <location evidence="1">Cell outer membrane</location>
        <topology evidence="1">Lipid-anchor</topology>
    </subcellularLocation>
</comment>
<evidence type="ECO:0000256" key="4">
    <source>
        <dbReference type="ARBA" id="ARBA00023139"/>
    </source>
</evidence>
<feature type="signal peptide" evidence="8">
    <location>
        <begin position="1"/>
        <end position="19"/>
    </location>
</feature>
<evidence type="ECO:0000256" key="2">
    <source>
        <dbReference type="ARBA" id="ARBA00022729"/>
    </source>
</evidence>
<evidence type="ECO:0000256" key="7">
    <source>
        <dbReference type="SAM" id="MobiDB-lite"/>
    </source>
</evidence>